<reference evidence="1" key="1">
    <citation type="journal article" date="2014" name="Front. Microbiol.">
        <title>High frequency of phylogenetically diverse reductive dehalogenase-homologous genes in deep subseafloor sedimentary metagenomes.</title>
        <authorList>
            <person name="Kawai M."/>
            <person name="Futagami T."/>
            <person name="Toyoda A."/>
            <person name="Takaki Y."/>
            <person name="Nishi S."/>
            <person name="Hori S."/>
            <person name="Arai W."/>
            <person name="Tsubouchi T."/>
            <person name="Morono Y."/>
            <person name="Uchiyama I."/>
            <person name="Ito T."/>
            <person name="Fujiyama A."/>
            <person name="Inagaki F."/>
            <person name="Takami H."/>
        </authorList>
    </citation>
    <scope>NUCLEOTIDE SEQUENCE</scope>
    <source>
        <strain evidence="1">Expedition CK06-06</strain>
    </source>
</reference>
<dbReference type="EMBL" id="BART01040430">
    <property type="protein sequence ID" value="GAH29174.1"/>
    <property type="molecule type" value="Genomic_DNA"/>
</dbReference>
<evidence type="ECO:0008006" key="2">
    <source>
        <dbReference type="Google" id="ProtNLM"/>
    </source>
</evidence>
<evidence type="ECO:0000313" key="1">
    <source>
        <dbReference type="EMBL" id="GAH29174.1"/>
    </source>
</evidence>
<comment type="caution">
    <text evidence="1">The sequence shown here is derived from an EMBL/GenBank/DDBJ whole genome shotgun (WGS) entry which is preliminary data.</text>
</comment>
<gene>
    <name evidence="1" type="ORF">S01H4_65811</name>
</gene>
<accession>X1FIF5</accession>
<proteinExistence type="predicted"/>
<protein>
    <recommendedName>
        <fullName evidence="2">Roadblock/LAMTOR2 domain-containing protein</fullName>
    </recommendedName>
</protein>
<feature type="non-terminal residue" evidence="1">
    <location>
        <position position="1"/>
    </location>
</feature>
<dbReference type="AlphaFoldDB" id="X1FIF5"/>
<name>X1FIF5_9ZZZZ</name>
<organism evidence="1">
    <name type="scientific">marine sediment metagenome</name>
    <dbReference type="NCBI Taxonomy" id="412755"/>
    <lineage>
        <taxon>unclassified sequences</taxon>
        <taxon>metagenomes</taxon>
        <taxon>ecological metagenomes</taxon>
    </lineage>
</organism>
<sequence length="95" mass="10839">LILDSEINPLLLSSFVGALSLFGAESLGKIEEITIKGLSIQMIIVNKFDLVLIAIMDKDFIKEDMREEAEKALDMFYHLYQNEISDYADVFQFES</sequence>
<feature type="non-terminal residue" evidence="1">
    <location>
        <position position="95"/>
    </location>
</feature>